<protein>
    <submittedName>
        <fullName evidence="1">Uncharacterized protein</fullName>
    </submittedName>
</protein>
<sequence>MPEQLFTDTQISSVAYKTPWKNHREGMILPVFTCIYACI</sequence>
<dbReference type="HOGENOM" id="CLU_3303265_0_0_11"/>
<organism evidence="1 2">
    <name type="scientific">Actinomyces graevenitzii F0530</name>
    <dbReference type="NCBI Taxonomy" id="1321817"/>
    <lineage>
        <taxon>Bacteria</taxon>
        <taxon>Bacillati</taxon>
        <taxon>Actinomycetota</taxon>
        <taxon>Actinomycetes</taxon>
        <taxon>Actinomycetales</taxon>
        <taxon>Actinomycetaceae</taxon>
        <taxon>Actinomyces</taxon>
    </lineage>
</organism>
<evidence type="ECO:0000313" key="2">
    <source>
        <dbReference type="Proteomes" id="UP000016481"/>
    </source>
</evidence>
<gene>
    <name evidence="1" type="ORF">HMPREF1978_01410</name>
</gene>
<dbReference type="EMBL" id="AWSC01000060">
    <property type="protein sequence ID" value="ERH14842.1"/>
    <property type="molecule type" value="Genomic_DNA"/>
</dbReference>
<dbReference type="Proteomes" id="UP000016481">
    <property type="component" value="Unassembled WGS sequence"/>
</dbReference>
<comment type="caution">
    <text evidence="1">The sequence shown here is derived from an EMBL/GenBank/DDBJ whole genome shotgun (WGS) entry which is preliminary data.</text>
</comment>
<evidence type="ECO:0000313" key="1">
    <source>
        <dbReference type="EMBL" id="ERH14842.1"/>
    </source>
</evidence>
<proteinExistence type="predicted"/>
<dbReference type="AlphaFoldDB" id="U1R8J6"/>
<reference evidence="1 2" key="1">
    <citation type="submission" date="2013-08" db="EMBL/GenBank/DDBJ databases">
        <authorList>
            <person name="Weinstock G."/>
            <person name="Sodergren E."/>
            <person name="Wylie T."/>
            <person name="Fulton L."/>
            <person name="Fulton R."/>
            <person name="Fronick C."/>
            <person name="O'Laughlin M."/>
            <person name="Godfrey J."/>
            <person name="Miner T."/>
            <person name="Herter B."/>
            <person name="Appelbaum E."/>
            <person name="Cordes M."/>
            <person name="Lek S."/>
            <person name="Wollam A."/>
            <person name="Pepin K.H."/>
            <person name="Palsikar V.B."/>
            <person name="Mitreva M."/>
            <person name="Wilson R.K."/>
        </authorList>
    </citation>
    <scope>NUCLEOTIDE SEQUENCE [LARGE SCALE GENOMIC DNA]</scope>
    <source>
        <strain evidence="1 2">F0530</strain>
    </source>
</reference>
<accession>U1R8J6</accession>
<name>U1R8J6_9ACTO</name>